<evidence type="ECO:0000313" key="12">
    <source>
        <dbReference type="Proteomes" id="UP000189542"/>
    </source>
</evidence>
<dbReference type="GO" id="GO:0005737">
    <property type="term" value="C:cytoplasm"/>
    <property type="evidence" value="ECO:0007669"/>
    <property type="project" value="UniProtKB-SubCell"/>
</dbReference>
<dbReference type="NCBIfam" id="NF010921">
    <property type="entry name" value="PRK14341.1"/>
    <property type="match status" value="1"/>
</dbReference>
<reference evidence="11 12" key="1">
    <citation type="journal article" date="2017" name="PLoS ONE">
        <title>Genomic sequence of 'Candidatus Liberibacter solanacearum' haplotype C and its comparison with haplotype A and B genomes.</title>
        <authorList>
            <person name="Wang J."/>
            <person name="Haapalainen M."/>
            <person name="Schott T."/>
            <person name="Thompson S.M."/>
            <person name="Smith G.R."/>
            <person name="Nissinen A.I."/>
            <person name="Pirhonen M."/>
        </authorList>
    </citation>
    <scope>NUCLEOTIDE SEQUENCE [LARGE SCALE GENOMIC DNA]</scope>
    <source>
        <strain evidence="11 12">FIN111</strain>
    </source>
</reference>
<dbReference type="PANTHER" id="PTHR10993:SF7">
    <property type="entry name" value="LIPOYLTRANSFERASE 2, MITOCHONDRIAL-RELATED"/>
    <property type="match status" value="1"/>
</dbReference>
<dbReference type="InterPro" id="IPR020605">
    <property type="entry name" value="Octanoyltransferase_CS"/>
</dbReference>
<dbReference type="SUPFAM" id="SSF55681">
    <property type="entry name" value="Class II aaRS and biotin synthetases"/>
    <property type="match status" value="1"/>
</dbReference>
<dbReference type="PROSITE" id="PS01313">
    <property type="entry name" value="LIPB"/>
    <property type="match status" value="1"/>
</dbReference>
<dbReference type="Gene3D" id="3.30.930.10">
    <property type="entry name" value="Bira Bifunctional Protein, Domain 2"/>
    <property type="match status" value="1"/>
</dbReference>
<keyword evidence="11" id="KW-0436">Ligase</keyword>
<feature type="binding site" evidence="5 8">
    <location>
        <begin position="93"/>
        <end position="100"/>
    </location>
    <ligand>
        <name>substrate</name>
    </ligand>
</feature>
<evidence type="ECO:0000256" key="4">
    <source>
        <dbReference type="ARBA" id="ARBA00024732"/>
    </source>
</evidence>
<evidence type="ECO:0000256" key="8">
    <source>
        <dbReference type="PIRSR" id="PIRSR016262-2"/>
    </source>
</evidence>
<sequence length="248" mass="28419">MLLYRIILSRNALNISMFPVESLPPVRWWVTNYPMSYEKCQMIMEREVQRIALGKSEELVWVLEHPPLYTSGTSANSHDLVSPERFPVYNTGRGGGYTYHGPGQRIVYLMLNLAKRQKDLRCFVAALEEVIICTLNKLGIIGERREDRVGIWVVRSDKTIAGKQCWAEDKIAAIGIRIRKWISFHGFSLNISPDLSHYSGIIPCGINQHGVTSLKELGHFYSTQYIDTLIRESFESIFGPTILHEFEK</sequence>
<comment type="miscellaneous">
    <text evidence="5">In the reaction, the free carboxyl group of octanoic acid is attached via an amide linkage to the epsilon-amino group of a specific lysine residue of lipoyl domains of lipoate-dependent enzymes.</text>
</comment>
<protein>
    <recommendedName>
        <fullName evidence="5 6">Octanoyltransferase</fullName>
        <ecNumber evidence="5 6">2.3.1.181</ecNumber>
    </recommendedName>
    <alternativeName>
        <fullName evidence="5">Lipoate-protein ligase B</fullName>
    </alternativeName>
    <alternativeName>
        <fullName evidence="5">Lipoyl/octanoyl transferase</fullName>
    </alternativeName>
    <alternativeName>
        <fullName evidence="5">Octanoyl-[acyl-carrier-protein]-protein N-octanoyltransferase</fullName>
    </alternativeName>
</protein>
<dbReference type="PROSITE" id="PS51733">
    <property type="entry name" value="BPL_LPL_CATALYTIC"/>
    <property type="match status" value="1"/>
</dbReference>
<feature type="domain" description="BPL/LPL catalytic" evidence="10">
    <location>
        <begin position="54"/>
        <end position="242"/>
    </location>
</feature>
<dbReference type="NCBIfam" id="TIGR00214">
    <property type="entry name" value="lipB"/>
    <property type="match status" value="1"/>
</dbReference>
<dbReference type="EMBL" id="LVWB01000003">
    <property type="protein sequence ID" value="ONI60237.1"/>
    <property type="molecule type" value="Genomic_DNA"/>
</dbReference>
<evidence type="ECO:0000256" key="1">
    <source>
        <dbReference type="ARBA" id="ARBA00004821"/>
    </source>
</evidence>
<dbReference type="InterPro" id="IPR004143">
    <property type="entry name" value="BPL_LPL_catalytic"/>
</dbReference>
<dbReference type="OrthoDB" id="9787061at2"/>
<evidence type="ECO:0000256" key="5">
    <source>
        <dbReference type="HAMAP-Rule" id="MF_00013"/>
    </source>
</evidence>
<dbReference type="Proteomes" id="UP000189542">
    <property type="component" value="Unassembled WGS sequence"/>
</dbReference>
<proteinExistence type="inferred from homology"/>
<accession>A0A1V2N926</accession>
<dbReference type="InterPro" id="IPR045864">
    <property type="entry name" value="aa-tRNA-synth_II/BPL/LPL"/>
</dbReference>
<feature type="binding site" evidence="5 8">
    <location>
        <begin position="186"/>
        <end position="188"/>
    </location>
    <ligand>
        <name>substrate</name>
    </ligand>
</feature>
<dbReference type="PANTHER" id="PTHR10993">
    <property type="entry name" value="OCTANOYLTRANSFERASE"/>
    <property type="match status" value="1"/>
</dbReference>
<comment type="pathway">
    <text evidence="1 5 6">Protein modification; protein lipoylation via endogenous pathway; protein N(6)-(lipoyl)lysine from octanoyl-[acyl-carrier-protein]: step 1/2.</text>
</comment>
<feature type="site" description="Lowers pKa of active site Cys" evidence="5 9">
    <location>
        <position position="170"/>
    </location>
</feature>
<keyword evidence="3 5" id="KW-0012">Acyltransferase</keyword>
<dbReference type="AlphaFoldDB" id="A0A1V2N926"/>
<comment type="function">
    <text evidence="4 5 6">Catalyzes the transfer of endogenously produced octanoic acid from octanoyl-acyl-carrier-protein onto the lipoyl domains of lipoate-dependent enzymes. Lipoyl-ACP can also act as a substrate although octanoyl-ACP is likely to be the physiological substrate.</text>
</comment>
<dbReference type="CDD" id="cd16444">
    <property type="entry name" value="LipB"/>
    <property type="match status" value="1"/>
</dbReference>
<comment type="similarity">
    <text evidence="5 6">Belongs to the LipB family.</text>
</comment>
<organism evidence="11 12">
    <name type="scientific">Candidatus Liberibacter solanacearum</name>
    <dbReference type="NCBI Taxonomy" id="556287"/>
    <lineage>
        <taxon>Bacteria</taxon>
        <taxon>Pseudomonadati</taxon>
        <taxon>Pseudomonadota</taxon>
        <taxon>Alphaproteobacteria</taxon>
        <taxon>Hyphomicrobiales</taxon>
        <taxon>Rhizobiaceae</taxon>
        <taxon>Liberibacter</taxon>
    </lineage>
</organism>
<name>A0A1V2N926_9HYPH</name>
<dbReference type="GO" id="GO:0009249">
    <property type="term" value="P:protein lipoylation"/>
    <property type="evidence" value="ECO:0007669"/>
    <property type="project" value="InterPro"/>
</dbReference>
<evidence type="ECO:0000256" key="3">
    <source>
        <dbReference type="ARBA" id="ARBA00023315"/>
    </source>
</evidence>
<evidence type="ECO:0000313" key="11">
    <source>
        <dbReference type="EMBL" id="ONI60237.1"/>
    </source>
</evidence>
<dbReference type="UniPathway" id="UPA00538">
    <property type="reaction ID" value="UER00592"/>
</dbReference>
<dbReference type="Pfam" id="PF21948">
    <property type="entry name" value="LplA-B_cat"/>
    <property type="match status" value="1"/>
</dbReference>
<feature type="active site" description="Acyl-thioester intermediate" evidence="5 7">
    <location>
        <position position="204"/>
    </location>
</feature>
<evidence type="ECO:0000256" key="2">
    <source>
        <dbReference type="ARBA" id="ARBA00022679"/>
    </source>
</evidence>
<comment type="subcellular location">
    <subcellularLocation>
        <location evidence="5">Cytoplasm</location>
    </subcellularLocation>
</comment>
<keyword evidence="2 5" id="KW-0808">Transferase</keyword>
<dbReference type="HAMAP" id="MF_00013">
    <property type="entry name" value="LipB"/>
    <property type="match status" value="1"/>
</dbReference>
<evidence type="ECO:0000256" key="9">
    <source>
        <dbReference type="PIRSR" id="PIRSR016262-3"/>
    </source>
</evidence>
<comment type="catalytic activity">
    <reaction evidence="5 6">
        <text>octanoyl-[ACP] + L-lysyl-[protein] = N(6)-octanoyl-L-lysyl-[protein] + holo-[ACP] + H(+)</text>
        <dbReference type="Rhea" id="RHEA:17665"/>
        <dbReference type="Rhea" id="RHEA-COMP:9636"/>
        <dbReference type="Rhea" id="RHEA-COMP:9685"/>
        <dbReference type="Rhea" id="RHEA-COMP:9752"/>
        <dbReference type="Rhea" id="RHEA-COMP:9928"/>
        <dbReference type="ChEBI" id="CHEBI:15378"/>
        <dbReference type="ChEBI" id="CHEBI:29969"/>
        <dbReference type="ChEBI" id="CHEBI:64479"/>
        <dbReference type="ChEBI" id="CHEBI:78463"/>
        <dbReference type="ChEBI" id="CHEBI:78809"/>
        <dbReference type="EC" id="2.3.1.181"/>
    </reaction>
</comment>
<dbReference type="GO" id="GO:0016874">
    <property type="term" value="F:ligase activity"/>
    <property type="evidence" value="ECO:0007669"/>
    <property type="project" value="UniProtKB-KW"/>
</dbReference>
<keyword evidence="5" id="KW-0963">Cytoplasm</keyword>
<feature type="binding site" evidence="5 8">
    <location>
        <begin position="173"/>
        <end position="175"/>
    </location>
    <ligand>
        <name>substrate</name>
    </ligand>
</feature>
<evidence type="ECO:0000256" key="6">
    <source>
        <dbReference type="PIRNR" id="PIRNR016262"/>
    </source>
</evidence>
<dbReference type="PIRSF" id="PIRSF016262">
    <property type="entry name" value="LPLase"/>
    <property type="match status" value="1"/>
</dbReference>
<dbReference type="InterPro" id="IPR000544">
    <property type="entry name" value="Octanoyltransferase"/>
</dbReference>
<dbReference type="EC" id="2.3.1.181" evidence="5 6"/>
<comment type="caution">
    <text evidence="11">The sequence shown here is derived from an EMBL/GenBank/DDBJ whole genome shotgun (WGS) entry which is preliminary data.</text>
</comment>
<dbReference type="GO" id="GO:0033819">
    <property type="term" value="F:lipoyl(octanoyl) transferase activity"/>
    <property type="evidence" value="ECO:0007669"/>
    <property type="project" value="UniProtKB-EC"/>
</dbReference>
<gene>
    <name evidence="5" type="primary">lipB</name>
    <name evidence="11" type="ORF">AYO25_00835</name>
</gene>
<evidence type="ECO:0000256" key="7">
    <source>
        <dbReference type="PIRSR" id="PIRSR016262-1"/>
    </source>
</evidence>
<evidence type="ECO:0000259" key="10">
    <source>
        <dbReference type="PROSITE" id="PS51733"/>
    </source>
</evidence>